<protein>
    <submittedName>
        <fullName evidence="1">Uncharacterized protein</fullName>
    </submittedName>
</protein>
<organism evidence="1 2">
    <name type="scientific">Coprinellus micaceus</name>
    <name type="common">Glistening ink-cap mushroom</name>
    <name type="synonym">Coprinus micaceus</name>
    <dbReference type="NCBI Taxonomy" id="71717"/>
    <lineage>
        <taxon>Eukaryota</taxon>
        <taxon>Fungi</taxon>
        <taxon>Dikarya</taxon>
        <taxon>Basidiomycota</taxon>
        <taxon>Agaricomycotina</taxon>
        <taxon>Agaricomycetes</taxon>
        <taxon>Agaricomycetidae</taxon>
        <taxon>Agaricales</taxon>
        <taxon>Agaricineae</taxon>
        <taxon>Psathyrellaceae</taxon>
        <taxon>Coprinellus</taxon>
    </lineage>
</organism>
<accession>A0A4Y7SFV8</accession>
<keyword evidence="2" id="KW-1185">Reference proteome</keyword>
<dbReference type="AlphaFoldDB" id="A0A4Y7SFV8"/>
<evidence type="ECO:0000313" key="2">
    <source>
        <dbReference type="Proteomes" id="UP000298030"/>
    </source>
</evidence>
<gene>
    <name evidence="1" type="ORF">FA13DRAFT_1717862</name>
</gene>
<name>A0A4Y7SFV8_COPMI</name>
<sequence>MHGVKDTHCAPYRNRRRVPELEEKMVWWWLSPVTKSNVEGDFHASLVAMVTSVTNVTVTPSVTYGTHNSSLVLNWSTTVDRRRSTRLSRQSGRHREKSILRVSKRILPLPGNVTEKLLPQRLDIRGLLEFPLDGKDIAYPNIILKHPYANVTMKKATQPSVIDRTPFEWIVIGIASLRDRGREGTLSCVTIQRSSKQWFLCSTFRMSSPSVLKAWQEATRSGHTADTRQIEDFTGATLPILEADGLIELTGGHSQGECPSGVYLTRLGLRVWDELSEITVPGTLETATYIRRSPRWSPLNKSRRQKRRLELLHNAQIDRFYSLVQSICPNLYASTSTRLQAGGC</sequence>
<evidence type="ECO:0000313" key="1">
    <source>
        <dbReference type="EMBL" id="TEB20392.1"/>
    </source>
</evidence>
<proteinExistence type="predicted"/>
<comment type="caution">
    <text evidence="1">The sequence shown here is derived from an EMBL/GenBank/DDBJ whole genome shotgun (WGS) entry which is preliminary data.</text>
</comment>
<dbReference type="Proteomes" id="UP000298030">
    <property type="component" value="Unassembled WGS sequence"/>
</dbReference>
<dbReference type="EMBL" id="QPFP01000143">
    <property type="protein sequence ID" value="TEB20392.1"/>
    <property type="molecule type" value="Genomic_DNA"/>
</dbReference>
<reference evidence="1 2" key="1">
    <citation type="journal article" date="2019" name="Nat. Ecol. Evol.">
        <title>Megaphylogeny resolves global patterns of mushroom evolution.</title>
        <authorList>
            <person name="Varga T."/>
            <person name="Krizsan K."/>
            <person name="Foldi C."/>
            <person name="Dima B."/>
            <person name="Sanchez-Garcia M."/>
            <person name="Sanchez-Ramirez S."/>
            <person name="Szollosi G.J."/>
            <person name="Szarkandi J.G."/>
            <person name="Papp V."/>
            <person name="Albert L."/>
            <person name="Andreopoulos W."/>
            <person name="Angelini C."/>
            <person name="Antonin V."/>
            <person name="Barry K.W."/>
            <person name="Bougher N.L."/>
            <person name="Buchanan P."/>
            <person name="Buyck B."/>
            <person name="Bense V."/>
            <person name="Catcheside P."/>
            <person name="Chovatia M."/>
            <person name="Cooper J."/>
            <person name="Damon W."/>
            <person name="Desjardin D."/>
            <person name="Finy P."/>
            <person name="Geml J."/>
            <person name="Haridas S."/>
            <person name="Hughes K."/>
            <person name="Justo A."/>
            <person name="Karasinski D."/>
            <person name="Kautmanova I."/>
            <person name="Kiss B."/>
            <person name="Kocsube S."/>
            <person name="Kotiranta H."/>
            <person name="LaButti K.M."/>
            <person name="Lechner B.E."/>
            <person name="Liimatainen K."/>
            <person name="Lipzen A."/>
            <person name="Lukacs Z."/>
            <person name="Mihaltcheva S."/>
            <person name="Morgado L.N."/>
            <person name="Niskanen T."/>
            <person name="Noordeloos M.E."/>
            <person name="Ohm R.A."/>
            <person name="Ortiz-Santana B."/>
            <person name="Ovrebo C."/>
            <person name="Racz N."/>
            <person name="Riley R."/>
            <person name="Savchenko A."/>
            <person name="Shiryaev A."/>
            <person name="Soop K."/>
            <person name="Spirin V."/>
            <person name="Szebenyi C."/>
            <person name="Tomsovsky M."/>
            <person name="Tulloss R.E."/>
            <person name="Uehling J."/>
            <person name="Grigoriev I.V."/>
            <person name="Vagvolgyi C."/>
            <person name="Papp T."/>
            <person name="Martin F.M."/>
            <person name="Miettinen O."/>
            <person name="Hibbett D.S."/>
            <person name="Nagy L.G."/>
        </authorList>
    </citation>
    <scope>NUCLEOTIDE SEQUENCE [LARGE SCALE GENOMIC DNA]</scope>
    <source>
        <strain evidence="1 2">FP101781</strain>
    </source>
</reference>